<dbReference type="STRING" id="298654.FraEuI1c_1011"/>
<dbReference type="Proteomes" id="UP000002484">
    <property type="component" value="Chromosome"/>
</dbReference>
<dbReference type="eggNOG" id="COG1131">
    <property type="taxonomic scope" value="Bacteria"/>
</dbReference>
<keyword evidence="1" id="KW-0813">Transport</keyword>
<dbReference type="InterPro" id="IPR003593">
    <property type="entry name" value="AAA+_ATPase"/>
</dbReference>
<dbReference type="Gene3D" id="3.40.50.300">
    <property type="entry name" value="P-loop containing nucleotide triphosphate hydrolases"/>
    <property type="match status" value="1"/>
</dbReference>
<accession>E3IYU6</accession>
<reference evidence="5 6" key="1">
    <citation type="submission" date="2010-10" db="EMBL/GenBank/DDBJ databases">
        <title>Complete sequence of Frankia sp. EuI1c.</title>
        <authorList>
            <consortium name="US DOE Joint Genome Institute"/>
            <person name="Lucas S."/>
            <person name="Copeland A."/>
            <person name="Lapidus A."/>
            <person name="Cheng J.-F."/>
            <person name="Bruce D."/>
            <person name="Goodwin L."/>
            <person name="Pitluck S."/>
            <person name="Chertkov O."/>
            <person name="Detter J.C."/>
            <person name="Han C."/>
            <person name="Tapia R."/>
            <person name="Land M."/>
            <person name="Hauser L."/>
            <person name="Jeffries C."/>
            <person name="Kyrpides N."/>
            <person name="Ivanova N."/>
            <person name="Mikhailova N."/>
            <person name="Beauchemin N."/>
            <person name="Sen A."/>
            <person name="Sur S.A."/>
            <person name="Gtari M."/>
            <person name="Wall L."/>
            <person name="Tisa L."/>
            <person name="Woyke T."/>
        </authorList>
    </citation>
    <scope>NUCLEOTIDE SEQUENCE [LARGE SCALE GENOMIC DNA]</scope>
    <source>
        <strain evidence="6">DSM 45817 / CECT 9037 / EuI1c</strain>
    </source>
</reference>
<dbReference type="AlphaFoldDB" id="E3IYU6"/>
<gene>
    <name evidence="5" type="ordered locus">FraEuI1c_1011</name>
</gene>
<evidence type="ECO:0000256" key="2">
    <source>
        <dbReference type="ARBA" id="ARBA00022741"/>
    </source>
</evidence>
<dbReference type="RefSeq" id="WP_013422205.1">
    <property type="nucleotide sequence ID" value="NC_014666.1"/>
</dbReference>
<dbReference type="OrthoDB" id="9804819at2"/>
<dbReference type="InterPro" id="IPR051782">
    <property type="entry name" value="ABC_Transporter_VariousFunc"/>
</dbReference>
<dbReference type="SMART" id="SM00382">
    <property type="entry name" value="AAA"/>
    <property type="match status" value="1"/>
</dbReference>
<dbReference type="EMBL" id="CP002299">
    <property type="protein sequence ID" value="ADP79084.1"/>
    <property type="molecule type" value="Genomic_DNA"/>
</dbReference>
<sequence>MTTTISLTGVTRRYRGHVALDDVTLDLQGPTITGLLGRNGAGKTTLMRIIAAQQFPSAGQVLVLGASPVENDAILRRMVFVREDQVFPDIRVRDALRMAALFYPNWSTELADDLVAEFELPSRRPVKKLSRGMRSALSIVIGLAARTEVVLFDEPYAGLDAVARQVFYDRLLLDYAEHPRTVLLSTHLVDEVAGLLDQVVIISRGRVVLNAAADDLRGRYTSVSGPSAAVAELVAGRPTWERRTLASQEAVVLAEPLDESDRLRAQELHLRMEPLSLQQMLVAVSGQAGEDSLERTNA</sequence>
<keyword evidence="2" id="KW-0547">Nucleotide-binding</keyword>
<feature type="domain" description="ABC transporter" evidence="4">
    <location>
        <begin position="5"/>
        <end position="229"/>
    </location>
</feature>
<proteinExistence type="predicted"/>
<evidence type="ECO:0000256" key="1">
    <source>
        <dbReference type="ARBA" id="ARBA00022448"/>
    </source>
</evidence>
<dbReference type="SUPFAM" id="SSF52540">
    <property type="entry name" value="P-loop containing nucleoside triphosphate hydrolases"/>
    <property type="match status" value="1"/>
</dbReference>
<dbReference type="PANTHER" id="PTHR42939:SF1">
    <property type="entry name" value="ABC TRANSPORTER ATP-BINDING PROTEIN ALBC-RELATED"/>
    <property type="match status" value="1"/>
</dbReference>
<dbReference type="InterPro" id="IPR027417">
    <property type="entry name" value="P-loop_NTPase"/>
</dbReference>
<organism evidence="5 6">
    <name type="scientific">Pseudofrankia inefficax (strain DSM 45817 / CECT 9037 / DDB 130130 / EuI1c)</name>
    <name type="common">Frankia inefficax</name>
    <dbReference type="NCBI Taxonomy" id="298654"/>
    <lineage>
        <taxon>Bacteria</taxon>
        <taxon>Bacillati</taxon>
        <taxon>Actinomycetota</taxon>
        <taxon>Actinomycetes</taxon>
        <taxon>Frankiales</taxon>
        <taxon>Frankiaceae</taxon>
        <taxon>Pseudofrankia</taxon>
    </lineage>
</organism>
<dbReference type="Pfam" id="PF00005">
    <property type="entry name" value="ABC_tran"/>
    <property type="match status" value="1"/>
</dbReference>
<evidence type="ECO:0000256" key="3">
    <source>
        <dbReference type="ARBA" id="ARBA00022840"/>
    </source>
</evidence>
<dbReference type="PANTHER" id="PTHR42939">
    <property type="entry name" value="ABC TRANSPORTER ATP-BINDING PROTEIN ALBC-RELATED"/>
    <property type="match status" value="1"/>
</dbReference>
<evidence type="ECO:0000313" key="6">
    <source>
        <dbReference type="Proteomes" id="UP000002484"/>
    </source>
</evidence>
<dbReference type="GO" id="GO:0005524">
    <property type="term" value="F:ATP binding"/>
    <property type="evidence" value="ECO:0007669"/>
    <property type="project" value="UniProtKB-KW"/>
</dbReference>
<evidence type="ECO:0000313" key="5">
    <source>
        <dbReference type="EMBL" id="ADP79084.1"/>
    </source>
</evidence>
<evidence type="ECO:0000259" key="4">
    <source>
        <dbReference type="PROSITE" id="PS50893"/>
    </source>
</evidence>
<dbReference type="InterPro" id="IPR003439">
    <property type="entry name" value="ABC_transporter-like_ATP-bd"/>
</dbReference>
<dbReference type="InParanoid" id="E3IYU6"/>
<dbReference type="PROSITE" id="PS50893">
    <property type="entry name" value="ABC_TRANSPORTER_2"/>
    <property type="match status" value="1"/>
</dbReference>
<dbReference type="CDD" id="cd03230">
    <property type="entry name" value="ABC_DR_subfamily_A"/>
    <property type="match status" value="1"/>
</dbReference>
<protein>
    <submittedName>
        <fullName evidence="5">ABC transporter related protein</fullName>
    </submittedName>
</protein>
<keyword evidence="3" id="KW-0067">ATP-binding</keyword>
<keyword evidence="6" id="KW-1185">Reference proteome</keyword>
<dbReference type="GO" id="GO:0016887">
    <property type="term" value="F:ATP hydrolysis activity"/>
    <property type="evidence" value="ECO:0007669"/>
    <property type="project" value="InterPro"/>
</dbReference>
<dbReference type="HOGENOM" id="CLU_000604_1_2_11"/>
<dbReference type="KEGG" id="fri:FraEuI1c_1011"/>
<name>E3IYU6_PSEI1</name>